<feature type="transmembrane region" description="Helical" evidence="1">
    <location>
        <begin position="218"/>
        <end position="243"/>
    </location>
</feature>
<organism evidence="2 3">
    <name type="scientific">Patiria miniata</name>
    <name type="common">Bat star</name>
    <name type="synonym">Asterina miniata</name>
    <dbReference type="NCBI Taxonomy" id="46514"/>
    <lineage>
        <taxon>Eukaryota</taxon>
        <taxon>Metazoa</taxon>
        <taxon>Echinodermata</taxon>
        <taxon>Eleutherozoa</taxon>
        <taxon>Asterozoa</taxon>
        <taxon>Asteroidea</taxon>
        <taxon>Valvatacea</taxon>
        <taxon>Valvatida</taxon>
        <taxon>Asterinidae</taxon>
        <taxon>Patiria</taxon>
    </lineage>
</organism>
<feature type="transmembrane region" description="Helical" evidence="1">
    <location>
        <begin position="489"/>
        <end position="507"/>
    </location>
</feature>
<protein>
    <submittedName>
        <fullName evidence="2">Uncharacterized protein</fullName>
    </submittedName>
</protein>
<feature type="transmembrane region" description="Helical" evidence="1">
    <location>
        <begin position="320"/>
        <end position="341"/>
    </location>
</feature>
<feature type="transmembrane region" description="Helical" evidence="1">
    <location>
        <begin position="383"/>
        <end position="405"/>
    </location>
</feature>
<dbReference type="OrthoDB" id="10042460at2759"/>
<feature type="transmembrane region" description="Helical" evidence="1">
    <location>
        <begin position="187"/>
        <end position="206"/>
    </location>
</feature>
<keyword evidence="3" id="KW-1185">Reference proteome</keyword>
<sequence length="534" mass="61416">MTTKVSEASEYRTLLLPPSKHGGIPSFNCYYSTPIASSSQSQTGETSPRVPARKIWPWSFWLLLKFIGLYNYRRIVAQRRCDLCRLAVLQRRYRERGEEERSGWLYPGAVDEQTDETEAENTAEVPMICVLDADINPAKGGTGAGDAETTDGCQVCRSMWWDSGGLCRPYSETDIGVCEWNHRGSTVLSVIWSLVLFAFTLFEMSLKIEYLGGKKRDFVPFISYITHILFNMSIPALILLTNFRHMQMDRRRLRRVHGFRWWKALSIRYIVRRVQHLELGHQLPCRGFLTVCLGWPLFNGMYSLIFYVTMGGSLWQAKLSLVFCVVCMIVWGTFCYLVLLLRLAFLQQQRLELGFLWKHVGEVDICRRRLAMYAEDLGSMRRLVSIWIIMVAAISSWAFSSLLYWEYLAISGGVKVKHDYFVAFNINIWSTNAMFLALPLLAVGGVDLKGTWSQFKQSISQMRCETHDAFWDKILAFCEEQSPVTKVKMLTLMFSALGLFLGLHLSMENQDVYMPTQETHFLTPPDNASYFTHS</sequence>
<reference evidence="2" key="1">
    <citation type="submission" date="2022-11" db="UniProtKB">
        <authorList>
            <consortium name="EnsemblMetazoa"/>
        </authorList>
    </citation>
    <scope>IDENTIFICATION</scope>
</reference>
<evidence type="ECO:0000313" key="3">
    <source>
        <dbReference type="Proteomes" id="UP000887568"/>
    </source>
</evidence>
<feature type="transmembrane region" description="Helical" evidence="1">
    <location>
        <begin position="287"/>
        <end position="308"/>
    </location>
</feature>
<dbReference type="GeneID" id="119735103"/>
<dbReference type="RefSeq" id="XP_038064732.1">
    <property type="nucleotide sequence ID" value="XM_038208804.1"/>
</dbReference>
<evidence type="ECO:0000256" key="1">
    <source>
        <dbReference type="SAM" id="Phobius"/>
    </source>
</evidence>
<accession>A0A914ALV9</accession>
<evidence type="ECO:0000313" key="2">
    <source>
        <dbReference type="EnsemblMetazoa" id="XP_038064732.1"/>
    </source>
</evidence>
<keyword evidence="1" id="KW-0472">Membrane</keyword>
<keyword evidence="1" id="KW-1133">Transmembrane helix</keyword>
<keyword evidence="1" id="KW-0812">Transmembrane</keyword>
<dbReference type="Proteomes" id="UP000887568">
    <property type="component" value="Unplaced"/>
</dbReference>
<name>A0A914ALV9_PATMI</name>
<feature type="transmembrane region" description="Helical" evidence="1">
    <location>
        <begin position="55"/>
        <end position="72"/>
    </location>
</feature>
<proteinExistence type="predicted"/>
<dbReference type="OMA" id="CETHDAF"/>
<dbReference type="EnsemblMetazoa" id="XM_038208804.1">
    <property type="protein sequence ID" value="XP_038064732.1"/>
    <property type="gene ID" value="LOC119735103"/>
</dbReference>
<feature type="transmembrane region" description="Helical" evidence="1">
    <location>
        <begin position="420"/>
        <end position="446"/>
    </location>
</feature>
<dbReference type="AlphaFoldDB" id="A0A914ALV9"/>